<feature type="transmembrane region" description="Helical" evidence="1">
    <location>
        <begin position="75"/>
        <end position="98"/>
    </location>
</feature>
<dbReference type="Pfam" id="PF00892">
    <property type="entry name" value="EamA"/>
    <property type="match status" value="2"/>
</dbReference>
<feature type="transmembrane region" description="Helical" evidence="1">
    <location>
        <begin position="51"/>
        <end position="69"/>
    </location>
</feature>
<feature type="domain" description="EamA" evidence="2">
    <location>
        <begin position="134"/>
        <end position="272"/>
    </location>
</feature>
<evidence type="ECO:0000256" key="1">
    <source>
        <dbReference type="SAM" id="Phobius"/>
    </source>
</evidence>
<dbReference type="PANTHER" id="PTHR22911:SF135">
    <property type="entry name" value="BLR4310 PROTEIN"/>
    <property type="match status" value="1"/>
</dbReference>
<dbReference type="InterPro" id="IPR000620">
    <property type="entry name" value="EamA_dom"/>
</dbReference>
<proteinExistence type="predicted"/>
<dbReference type="SUPFAM" id="SSF103481">
    <property type="entry name" value="Multidrug resistance efflux transporter EmrE"/>
    <property type="match status" value="2"/>
</dbReference>
<reference evidence="3 4" key="1">
    <citation type="submission" date="2015-04" db="EMBL/GenBank/DDBJ databases">
        <authorList>
            <person name="Syromyatnikov M.Y."/>
            <person name="Popov V.N."/>
        </authorList>
    </citation>
    <scope>NUCLEOTIDE SEQUENCE [LARGE SCALE GENOMIC DNA]</scope>
    <source>
        <strain evidence="3 4">CECT 5292</strain>
    </source>
</reference>
<feature type="domain" description="EamA" evidence="2">
    <location>
        <begin position="2"/>
        <end position="122"/>
    </location>
</feature>
<dbReference type="PANTHER" id="PTHR22911">
    <property type="entry name" value="ACYL-MALONYL CONDENSING ENZYME-RELATED"/>
    <property type="match status" value="1"/>
</dbReference>
<feature type="transmembrane region" description="Helical" evidence="1">
    <location>
        <begin position="161"/>
        <end position="181"/>
    </location>
</feature>
<evidence type="ECO:0000259" key="2">
    <source>
        <dbReference type="Pfam" id="PF00892"/>
    </source>
</evidence>
<dbReference type="STRING" id="282199.GCA_001049735_01933"/>
<protein>
    <submittedName>
        <fullName evidence="3">Carboxylate/amino acid/amine transporter</fullName>
    </submittedName>
</protein>
<dbReference type="InterPro" id="IPR037185">
    <property type="entry name" value="EmrE-like"/>
</dbReference>
<name>A0A0U1NME1_9RHOB</name>
<keyword evidence="1" id="KW-1133">Transmembrane helix</keyword>
<keyword evidence="1" id="KW-0812">Transmembrane</keyword>
<evidence type="ECO:0000313" key="4">
    <source>
        <dbReference type="Proteomes" id="UP000048949"/>
    </source>
</evidence>
<keyword evidence="1" id="KW-0472">Membrane</keyword>
<dbReference type="EMBL" id="CVQV01000010">
    <property type="protein sequence ID" value="CRK75878.1"/>
    <property type="molecule type" value="Genomic_DNA"/>
</dbReference>
<dbReference type="AlphaFoldDB" id="A0A0U1NME1"/>
<feature type="transmembrane region" description="Helical" evidence="1">
    <location>
        <begin position="128"/>
        <end position="149"/>
    </location>
</feature>
<feature type="transmembrane region" description="Helical" evidence="1">
    <location>
        <begin position="201"/>
        <end position="223"/>
    </location>
</feature>
<dbReference type="Proteomes" id="UP000048949">
    <property type="component" value="Unassembled WGS sequence"/>
</dbReference>
<sequence>MVILGIVDNLVPYIVDDISLWQFHTLRSIVAVATVALLGLVFGLNLRPKRLWAVLGRSLFLAIAMILYFGCLGFFPISAAAAGLFTAPVLVVFIEAIWSRTPIGPVRLVTAFVGLCGALMVLKPDVGGLGWPNLVPILAGVFYATGNVATRKWCEGETPWVLTWSYMAWVLLIAALVSLYLQANPGEGFLGRAWVWPTALSWWIILVQAVVSVGAIACLMKAYLTGDAPIVSVFEYTLLIFASVTAYILFGTVVSPIGVLGMVVIIGSGVVVAWRVQRAERLERHARNARPKQSELPEQLAP</sequence>
<dbReference type="GO" id="GO:0016020">
    <property type="term" value="C:membrane"/>
    <property type="evidence" value="ECO:0007669"/>
    <property type="project" value="InterPro"/>
</dbReference>
<organism evidence="3 4">
    <name type="scientific">Nereida ignava</name>
    <dbReference type="NCBI Taxonomy" id="282199"/>
    <lineage>
        <taxon>Bacteria</taxon>
        <taxon>Pseudomonadati</taxon>
        <taxon>Pseudomonadota</taxon>
        <taxon>Alphaproteobacteria</taxon>
        <taxon>Rhodobacterales</taxon>
        <taxon>Roseobacteraceae</taxon>
        <taxon>Nereida</taxon>
    </lineage>
</organism>
<feature type="transmembrane region" description="Helical" evidence="1">
    <location>
        <begin position="256"/>
        <end position="274"/>
    </location>
</feature>
<accession>A0A0U1NME1</accession>
<evidence type="ECO:0000313" key="3">
    <source>
        <dbReference type="EMBL" id="CRK75878.1"/>
    </source>
</evidence>
<keyword evidence="4" id="KW-1185">Reference proteome</keyword>
<gene>
    <name evidence="3" type="ORF">NIG5292_01934</name>
</gene>
<feature type="transmembrane region" description="Helical" evidence="1">
    <location>
        <begin position="230"/>
        <end position="250"/>
    </location>
</feature>
<feature type="transmembrane region" description="Helical" evidence="1">
    <location>
        <begin position="20"/>
        <end position="44"/>
    </location>
</feature>
<feature type="transmembrane region" description="Helical" evidence="1">
    <location>
        <begin position="105"/>
        <end position="122"/>
    </location>
</feature>